<dbReference type="Proteomes" id="UP000789920">
    <property type="component" value="Unassembled WGS sequence"/>
</dbReference>
<reference evidence="1" key="1">
    <citation type="submission" date="2021-06" db="EMBL/GenBank/DDBJ databases">
        <authorList>
            <person name="Kallberg Y."/>
            <person name="Tangrot J."/>
            <person name="Rosling A."/>
        </authorList>
    </citation>
    <scope>NUCLEOTIDE SEQUENCE</scope>
    <source>
        <strain evidence="1">MA461A</strain>
    </source>
</reference>
<sequence length="166" mass="19578">MLLWELTYEKDPYEGIDSFEEIKELVTNGFREKIKFAPTHDPEIKEIQQKFEYIMKSTWHDNPKHRLGVGELYVLLENLAEKYVKPGDLPKICNNNEIDFDGSKFYGDDGVDMDFINQTMSKLKFNFCEVKIKEPTPLNEGIKIHQSINKKGPEEEIMKMRKQAWE</sequence>
<keyword evidence="2" id="KW-1185">Reference proteome</keyword>
<accession>A0ACA9RS07</accession>
<organism evidence="1 2">
    <name type="scientific">Racocetra persica</name>
    <dbReference type="NCBI Taxonomy" id="160502"/>
    <lineage>
        <taxon>Eukaryota</taxon>
        <taxon>Fungi</taxon>
        <taxon>Fungi incertae sedis</taxon>
        <taxon>Mucoromycota</taxon>
        <taxon>Glomeromycotina</taxon>
        <taxon>Glomeromycetes</taxon>
        <taxon>Diversisporales</taxon>
        <taxon>Gigasporaceae</taxon>
        <taxon>Racocetra</taxon>
    </lineage>
</organism>
<name>A0ACA9RS07_9GLOM</name>
<protein>
    <submittedName>
        <fullName evidence="1">13251_t:CDS:1</fullName>
    </submittedName>
</protein>
<gene>
    <name evidence="1" type="ORF">RPERSI_LOCUS22189</name>
</gene>
<evidence type="ECO:0000313" key="1">
    <source>
        <dbReference type="EMBL" id="CAG8806573.1"/>
    </source>
</evidence>
<feature type="non-terminal residue" evidence="1">
    <location>
        <position position="166"/>
    </location>
</feature>
<comment type="caution">
    <text evidence="1">The sequence shown here is derived from an EMBL/GenBank/DDBJ whole genome shotgun (WGS) entry which is preliminary data.</text>
</comment>
<evidence type="ECO:0000313" key="2">
    <source>
        <dbReference type="Proteomes" id="UP000789920"/>
    </source>
</evidence>
<proteinExistence type="predicted"/>
<dbReference type="EMBL" id="CAJVQC010066614">
    <property type="protein sequence ID" value="CAG8806573.1"/>
    <property type="molecule type" value="Genomic_DNA"/>
</dbReference>